<dbReference type="RefSeq" id="WP_106194932.1">
    <property type="nucleotide sequence ID" value="NZ_PVTF01000017.1"/>
</dbReference>
<evidence type="ECO:0000259" key="1">
    <source>
        <dbReference type="Pfam" id="PF13556"/>
    </source>
</evidence>
<dbReference type="PANTHER" id="PTHR33744">
    <property type="entry name" value="CARBOHYDRATE DIACID REGULATOR"/>
    <property type="match status" value="1"/>
</dbReference>
<dbReference type="OrthoDB" id="5051269at2"/>
<feature type="domain" description="PucR C-terminal helix-turn-helix" evidence="1">
    <location>
        <begin position="259"/>
        <end position="314"/>
    </location>
</feature>
<organism evidence="2 3">
    <name type="scientific">Umezawaea tangerina</name>
    <dbReference type="NCBI Taxonomy" id="84725"/>
    <lineage>
        <taxon>Bacteria</taxon>
        <taxon>Bacillati</taxon>
        <taxon>Actinomycetota</taxon>
        <taxon>Actinomycetes</taxon>
        <taxon>Pseudonocardiales</taxon>
        <taxon>Pseudonocardiaceae</taxon>
        <taxon>Umezawaea</taxon>
    </lineage>
</organism>
<dbReference type="InterPro" id="IPR042070">
    <property type="entry name" value="PucR_C-HTH_sf"/>
</dbReference>
<comment type="caution">
    <text evidence="2">The sequence shown here is derived from an EMBL/GenBank/DDBJ whole genome shotgun (WGS) entry which is preliminary data.</text>
</comment>
<keyword evidence="3" id="KW-1185">Reference proteome</keyword>
<dbReference type="EMBL" id="PVTF01000017">
    <property type="protein sequence ID" value="PRY34239.1"/>
    <property type="molecule type" value="Genomic_DNA"/>
</dbReference>
<protein>
    <submittedName>
        <fullName evidence="2">PucR-like helix-turn-helix protein</fullName>
    </submittedName>
</protein>
<reference evidence="2 3" key="1">
    <citation type="submission" date="2018-03" db="EMBL/GenBank/DDBJ databases">
        <title>Genomic Encyclopedia of Archaeal and Bacterial Type Strains, Phase II (KMG-II): from individual species to whole genera.</title>
        <authorList>
            <person name="Goeker M."/>
        </authorList>
    </citation>
    <scope>NUCLEOTIDE SEQUENCE [LARGE SCALE GENOMIC DNA]</scope>
    <source>
        <strain evidence="2 3">DSM 44720</strain>
    </source>
</reference>
<proteinExistence type="predicted"/>
<sequence>MEDLVGRLAALDPDAGAAVKVIAYFDRLVEARAGLEPIVRGAAVLTGAAARLVDDDRGVCVRVDEKGVVRPPADPPDPRWPNAPLHPGGPPALWLERPGAAGPVEAMVLERALSAARGVLARQRGPAAADDVAAVLDVAVDERARQRAARRLGLGARARAVALDGNRPKVLAEDREPPPGRAGIGPTVPVLDLPSSWTAARTALRFAAAGTEQDPGPSVVHADRLGGLVVLAAAVGPGSEPVQDVRDLERARSAAPWALATLVAVATTPSLRTAASTLVVHHSTLQDRLAHLEDLLGWSVRDPSGRLRLQLAIALRRLHQHPEQA</sequence>
<gene>
    <name evidence="2" type="ORF">CLV43_11712</name>
</gene>
<dbReference type="Pfam" id="PF13556">
    <property type="entry name" value="HTH_30"/>
    <property type="match status" value="1"/>
</dbReference>
<evidence type="ECO:0000313" key="3">
    <source>
        <dbReference type="Proteomes" id="UP000239494"/>
    </source>
</evidence>
<accession>A0A2T0SLF1</accession>
<dbReference type="InterPro" id="IPR051448">
    <property type="entry name" value="CdaR-like_regulators"/>
</dbReference>
<dbReference type="InterPro" id="IPR025736">
    <property type="entry name" value="PucR_C-HTH_dom"/>
</dbReference>
<dbReference type="Gene3D" id="1.10.10.2840">
    <property type="entry name" value="PucR C-terminal helix-turn-helix domain"/>
    <property type="match status" value="1"/>
</dbReference>
<dbReference type="Proteomes" id="UP000239494">
    <property type="component" value="Unassembled WGS sequence"/>
</dbReference>
<name>A0A2T0SLF1_9PSEU</name>
<evidence type="ECO:0000313" key="2">
    <source>
        <dbReference type="EMBL" id="PRY34239.1"/>
    </source>
</evidence>
<dbReference type="PANTHER" id="PTHR33744:SF1">
    <property type="entry name" value="DNA-BINDING TRANSCRIPTIONAL ACTIVATOR ADER"/>
    <property type="match status" value="1"/>
</dbReference>
<dbReference type="AlphaFoldDB" id="A0A2T0SLF1"/>